<proteinExistence type="predicted"/>
<dbReference type="Proteomes" id="UP000535182">
    <property type="component" value="Unassembled WGS sequence"/>
</dbReference>
<evidence type="ECO:0000313" key="1">
    <source>
        <dbReference type="EMBL" id="MBB5331591.1"/>
    </source>
</evidence>
<gene>
    <name evidence="1" type="ORF">HDF14_005240</name>
</gene>
<protein>
    <submittedName>
        <fullName evidence="1">Uncharacterized protein</fullName>
    </submittedName>
</protein>
<accession>A0A9X0QJE4</accession>
<dbReference type="AlphaFoldDB" id="A0A9X0QJE4"/>
<comment type="caution">
    <text evidence="1">The sequence shown here is derived from an EMBL/GenBank/DDBJ whole genome shotgun (WGS) entry which is preliminary data.</text>
</comment>
<keyword evidence="2" id="KW-1185">Reference proteome</keyword>
<dbReference type="RefSeq" id="WP_183981411.1">
    <property type="nucleotide sequence ID" value="NZ_JACHEB010000016.1"/>
</dbReference>
<dbReference type="EMBL" id="JACHEB010000016">
    <property type="protein sequence ID" value="MBB5331591.1"/>
    <property type="molecule type" value="Genomic_DNA"/>
</dbReference>
<reference evidence="1 2" key="1">
    <citation type="submission" date="2020-08" db="EMBL/GenBank/DDBJ databases">
        <title>Genomic Encyclopedia of Type Strains, Phase IV (KMG-V): Genome sequencing to study the core and pangenomes of soil and plant-associated prokaryotes.</title>
        <authorList>
            <person name="Whitman W."/>
        </authorList>
    </citation>
    <scope>NUCLEOTIDE SEQUENCE [LARGE SCALE GENOMIC DNA]</scope>
    <source>
        <strain evidence="1 2">X5P2</strain>
    </source>
</reference>
<sequence length="129" mass="13970">MGKILVGGTLLLVIFVGVFRQRIFLRDPLGKMQRNGVAVDGARLFINFSNDVLVEEPGTERRYLVQGWSGVPGVPQILGCVQGVACWTDADHAAVFPLDGRGAGKRAVMSAKEVTFVDETGADVRVELR</sequence>
<evidence type="ECO:0000313" key="2">
    <source>
        <dbReference type="Proteomes" id="UP000535182"/>
    </source>
</evidence>
<name>A0A9X0QJE4_9BACT</name>
<organism evidence="1 2">
    <name type="scientific">Tunturiibacter gelidiferens</name>
    <dbReference type="NCBI Taxonomy" id="3069689"/>
    <lineage>
        <taxon>Bacteria</taxon>
        <taxon>Pseudomonadati</taxon>
        <taxon>Acidobacteriota</taxon>
        <taxon>Terriglobia</taxon>
        <taxon>Terriglobales</taxon>
        <taxon>Acidobacteriaceae</taxon>
        <taxon>Tunturiibacter</taxon>
    </lineage>
</organism>